<feature type="compositionally biased region" description="Polar residues" evidence="1">
    <location>
        <begin position="76"/>
        <end position="86"/>
    </location>
</feature>
<accession>A0AAE1QDN4</accession>
<feature type="region of interest" description="Disordered" evidence="1">
    <location>
        <begin position="60"/>
        <end position="86"/>
    </location>
</feature>
<name>A0AAE1QDN4_9EUCA</name>
<evidence type="ECO:0000256" key="1">
    <source>
        <dbReference type="SAM" id="MobiDB-lite"/>
    </source>
</evidence>
<dbReference type="AlphaFoldDB" id="A0AAE1QDN4"/>
<evidence type="ECO:0000313" key="3">
    <source>
        <dbReference type="Proteomes" id="UP001292094"/>
    </source>
</evidence>
<organism evidence="2 3">
    <name type="scientific">Petrolisthes manimaculis</name>
    <dbReference type="NCBI Taxonomy" id="1843537"/>
    <lineage>
        <taxon>Eukaryota</taxon>
        <taxon>Metazoa</taxon>
        <taxon>Ecdysozoa</taxon>
        <taxon>Arthropoda</taxon>
        <taxon>Crustacea</taxon>
        <taxon>Multicrustacea</taxon>
        <taxon>Malacostraca</taxon>
        <taxon>Eumalacostraca</taxon>
        <taxon>Eucarida</taxon>
        <taxon>Decapoda</taxon>
        <taxon>Pleocyemata</taxon>
        <taxon>Anomura</taxon>
        <taxon>Galatheoidea</taxon>
        <taxon>Porcellanidae</taxon>
        <taxon>Petrolisthes</taxon>
    </lineage>
</organism>
<gene>
    <name evidence="2" type="ORF">Pmani_005930</name>
</gene>
<evidence type="ECO:0000313" key="2">
    <source>
        <dbReference type="EMBL" id="KAK4323377.1"/>
    </source>
</evidence>
<dbReference type="Proteomes" id="UP001292094">
    <property type="component" value="Unassembled WGS sequence"/>
</dbReference>
<protein>
    <submittedName>
        <fullName evidence="2">Uncharacterized protein</fullName>
    </submittedName>
</protein>
<sequence length="86" mass="9780">MEVGDRLRKKTVIVEEPRRRCQMRRYEVDSSGIGLLAPQPTKILMCHYFAKAYKSKQTTVESTPGHDESVLDCSDLESSTSDSEKE</sequence>
<reference evidence="2" key="1">
    <citation type="submission" date="2023-11" db="EMBL/GenBank/DDBJ databases">
        <title>Genome assemblies of two species of porcelain crab, Petrolisthes cinctipes and Petrolisthes manimaculis (Anomura: Porcellanidae).</title>
        <authorList>
            <person name="Angst P."/>
        </authorList>
    </citation>
    <scope>NUCLEOTIDE SEQUENCE</scope>
    <source>
        <strain evidence="2">PB745_02</strain>
        <tissue evidence="2">Gill</tissue>
    </source>
</reference>
<keyword evidence="3" id="KW-1185">Reference proteome</keyword>
<proteinExistence type="predicted"/>
<comment type="caution">
    <text evidence="2">The sequence shown here is derived from an EMBL/GenBank/DDBJ whole genome shotgun (WGS) entry which is preliminary data.</text>
</comment>
<dbReference type="EMBL" id="JAWZYT010000447">
    <property type="protein sequence ID" value="KAK4323377.1"/>
    <property type="molecule type" value="Genomic_DNA"/>
</dbReference>